<reference evidence="1 2" key="1">
    <citation type="submission" date="2019-07" db="EMBL/GenBank/DDBJ databases">
        <authorList>
            <person name="Mohale T."/>
        </authorList>
    </citation>
    <scope>NUCLEOTIDE SEQUENCE [LARGE SCALE GENOMIC DNA]</scope>
    <source>
        <strain evidence="1 2">NTPn 126</strain>
    </source>
</reference>
<gene>
    <name evidence="1" type="ORF">AZJ70_08825</name>
</gene>
<name>A0A558RE64_STREE</name>
<organism evidence="1 2">
    <name type="scientific">Streptococcus pneumoniae</name>
    <dbReference type="NCBI Taxonomy" id="1313"/>
    <lineage>
        <taxon>Bacteria</taxon>
        <taxon>Bacillati</taxon>
        <taxon>Bacillota</taxon>
        <taxon>Bacilli</taxon>
        <taxon>Lactobacillales</taxon>
        <taxon>Streptococcaceae</taxon>
        <taxon>Streptococcus</taxon>
    </lineage>
</organism>
<evidence type="ECO:0000313" key="1">
    <source>
        <dbReference type="EMBL" id="TVW83422.1"/>
    </source>
</evidence>
<evidence type="ECO:0000313" key="2">
    <source>
        <dbReference type="Proteomes" id="UP000320896"/>
    </source>
</evidence>
<dbReference type="AlphaFoldDB" id="A0A558RE64"/>
<sequence>MGLFFYNKIGSIISIVDLPTTNIIEPFFQYLIVCVFAFNDFLPSLLFFDNFVGDQLTVTNLFIVFIIINNLENSFKGNTTKL</sequence>
<accession>A0A558RE64</accession>
<dbReference type="Proteomes" id="UP000320896">
    <property type="component" value="Unassembled WGS sequence"/>
</dbReference>
<dbReference type="EMBL" id="VMWH01000113">
    <property type="protein sequence ID" value="TVW83422.1"/>
    <property type="molecule type" value="Genomic_DNA"/>
</dbReference>
<protein>
    <submittedName>
        <fullName evidence="1">Uncharacterized protein</fullName>
    </submittedName>
</protein>
<comment type="caution">
    <text evidence="1">The sequence shown here is derived from an EMBL/GenBank/DDBJ whole genome shotgun (WGS) entry which is preliminary data.</text>
</comment>
<proteinExistence type="predicted"/>